<dbReference type="Proteomes" id="UP000009149">
    <property type="component" value="Chromosome"/>
</dbReference>
<name>B3E1C2_METI4</name>
<protein>
    <submittedName>
        <fullName evidence="2">Uncharacterized protein</fullName>
    </submittedName>
</protein>
<organism evidence="2 3">
    <name type="scientific">Methylacidiphilum infernorum (isolate V4)</name>
    <name type="common">Methylokorus infernorum (strain V4)</name>
    <dbReference type="NCBI Taxonomy" id="481448"/>
    <lineage>
        <taxon>Bacteria</taxon>
        <taxon>Pseudomonadati</taxon>
        <taxon>Verrucomicrobiota</taxon>
        <taxon>Methylacidiphilae</taxon>
        <taxon>Methylacidiphilales</taxon>
        <taxon>Methylacidiphilaceae</taxon>
        <taxon>Methylacidiphilum (ex Ratnadevi et al. 2023)</taxon>
    </lineage>
</organism>
<dbReference type="EMBL" id="CP000975">
    <property type="protein sequence ID" value="ACD82918.1"/>
    <property type="molecule type" value="Genomic_DNA"/>
</dbReference>
<reference evidence="2 3" key="1">
    <citation type="journal article" date="2008" name="Biol. Direct">
        <title>Complete genome sequence of the extremely acidophilic methanotroph isolate V4, Methylacidiphilum infernorum, a representative of the bacterial phylum Verrucomicrobia.</title>
        <authorList>
            <person name="Hou S."/>
            <person name="Makarova K.S."/>
            <person name="Saw J.H."/>
            <person name="Senin P."/>
            <person name="Ly B.V."/>
            <person name="Zhou Z."/>
            <person name="Ren Y."/>
            <person name="Wang J."/>
            <person name="Galperin M.Y."/>
            <person name="Omelchenko M.V."/>
            <person name="Wolf Y.I."/>
            <person name="Yutin N."/>
            <person name="Koonin E.V."/>
            <person name="Stott M.B."/>
            <person name="Mountain B.W."/>
            <person name="Crowe M.A."/>
            <person name="Smirnova A.V."/>
            <person name="Dunfield P.F."/>
            <person name="Feng L."/>
            <person name="Wang L."/>
            <person name="Alam M."/>
        </authorList>
    </citation>
    <scope>NUCLEOTIDE SEQUENCE [LARGE SCALE GENOMIC DNA]</scope>
    <source>
        <strain evidence="3">Isolate V4</strain>
    </source>
</reference>
<evidence type="ECO:0000313" key="2">
    <source>
        <dbReference type="EMBL" id="ACD82918.1"/>
    </source>
</evidence>
<evidence type="ECO:0000256" key="1">
    <source>
        <dbReference type="SAM" id="MobiDB-lite"/>
    </source>
</evidence>
<sequence>MFAPDLRSLKRKDTKKASKGDDICCSLNPVNRFILPEKKRDFQEFELKLFSGRFYLFYCFPSPAIL</sequence>
<accession>B3E1C2</accession>
<evidence type="ECO:0000313" key="3">
    <source>
        <dbReference type="Proteomes" id="UP000009149"/>
    </source>
</evidence>
<dbReference type="HOGENOM" id="CLU_2826176_0_0_0"/>
<dbReference type="KEGG" id="min:Minf_0863"/>
<feature type="region of interest" description="Disordered" evidence="1">
    <location>
        <begin position="1"/>
        <end position="20"/>
    </location>
</feature>
<dbReference type="AlphaFoldDB" id="B3E1C2"/>
<gene>
    <name evidence="2" type="ordered locus">Minf_0863</name>
</gene>
<proteinExistence type="predicted"/>